<proteinExistence type="inferred from homology"/>
<evidence type="ECO:0000256" key="5">
    <source>
        <dbReference type="ARBA" id="ARBA00022801"/>
    </source>
</evidence>
<gene>
    <name evidence="6" type="primary">map</name>
    <name evidence="9" type="ordered locus">Sthe_2636</name>
</gene>
<dbReference type="EMBL" id="CP001824">
    <property type="protein sequence ID" value="ACZ40050.1"/>
    <property type="molecule type" value="Genomic_DNA"/>
</dbReference>
<dbReference type="CDD" id="cd01086">
    <property type="entry name" value="MetAP1"/>
    <property type="match status" value="1"/>
</dbReference>
<keyword evidence="3 6" id="KW-0645">Protease</keyword>
<feature type="binding site" evidence="6">
    <location>
        <position position="231"/>
    </location>
    <ligand>
        <name>a divalent metal cation</name>
        <dbReference type="ChEBI" id="CHEBI:60240"/>
        <label>1</label>
    </ligand>
</feature>
<evidence type="ECO:0000256" key="4">
    <source>
        <dbReference type="ARBA" id="ARBA00022723"/>
    </source>
</evidence>
<dbReference type="GO" id="GO:0070006">
    <property type="term" value="F:metalloaminopeptidase activity"/>
    <property type="evidence" value="ECO:0007669"/>
    <property type="project" value="UniProtKB-UniRule"/>
</dbReference>
<dbReference type="InterPro" id="IPR000994">
    <property type="entry name" value="Pept_M24"/>
</dbReference>
<dbReference type="OrthoDB" id="9802055at2"/>
<evidence type="ECO:0000313" key="9">
    <source>
        <dbReference type="EMBL" id="ACZ40050.1"/>
    </source>
</evidence>
<feature type="binding site" evidence="6">
    <location>
        <position position="104"/>
    </location>
    <ligand>
        <name>a divalent metal cation</name>
        <dbReference type="ChEBI" id="CHEBI:60240"/>
        <label>1</label>
    </ligand>
</feature>
<dbReference type="NCBIfam" id="TIGR00500">
    <property type="entry name" value="met_pdase_I"/>
    <property type="match status" value="1"/>
</dbReference>
<accession>D1C8A7</accession>
<evidence type="ECO:0000256" key="7">
    <source>
        <dbReference type="RuleBase" id="RU003653"/>
    </source>
</evidence>
<dbReference type="InParanoid" id="D1C8A7"/>
<feature type="binding site" evidence="6">
    <location>
        <position position="167"/>
    </location>
    <ligand>
        <name>a divalent metal cation</name>
        <dbReference type="ChEBI" id="CHEBI:60240"/>
        <label>2</label>
        <note>catalytic</note>
    </ligand>
</feature>
<dbReference type="Gene3D" id="3.90.230.10">
    <property type="entry name" value="Creatinase/methionine aminopeptidase superfamily"/>
    <property type="match status" value="1"/>
</dbReference>
<feature type="domain" description="Peptidase M24" evidence="8">
    <location>
        <begin position="11"/>
        <end position="238"/>
    </location>
</feature>
<dbReference type="eggNOG" id="COG0024">
    <property type="taxonomic scope" value="Bacteria"/>
</dbReference>
<dbReference type="STRING" id="479434.Sthe_2636"/>
<dbReference type="InterPro" id="IPR036005">
    <property type="entry name" value="Creatinase/aminopeptidase-like"/>
</dbReference>
<evidence type="ECO:0000256" key="2">
    <source>
        <dbReference type="ARBA" id="ARBA00022438"/>
    </source>
</evidence>
<keyword evidence="10" id="KW-1185">Reference proteome</keyword>
<dbReference type="PRINTS" id="PR00599">
    <property type="entry name" value="MAPEPTIDASE"/>
</dbReference>
<name>D1C8A7_SPHTD</name>
<comment type="function">
    <text evidence="1 6">Removes the N-terminal methionine from nascent proteins. The N-terminal methionine is often cleaved when the second residue in the primary sequence is small and uncharged (Met-Ala-, Cys, Gly, Pro, Ser, Thr, or Val). Requires deformylation of the N(alpha)-formylated initiator methionine before it can be hydrolyzed.</text>
</comment>
<comment type="similarity">
    <text evidence="6">Belongs to the peptidase M24A family. Methionine aminopeptidase type 1 subfamily.</text>
</comment>
<evidence type="ECO:0000256" key="6">
    <source>
        <dbReference type="HAMAP-Rule" id="MF_01974"/>
    </source>
</evidence>
<feature type="binding site" evidence="6">
    <location>
        <position position="174"/>
    </location>
    <ligand>
        <name>substrate</name>
    </ligand>
</feature>
<dbReference type="Proteomes" id="UP000002027">
    <property type="component" value="Chromosome 2"/>
</dbReference>
<comment type="subunit">
    <text evidence="6">Monomer.</text>
</comment>
<dbReference type="HAMAP" id="MF_01974">
    <property type="entry name" value="MetAP_1"/>
    <property type="match status" value="1"/>
</dbReference>
<keyword evidence="4 6" id="KW-0479">Metal-binding</keyword>
<comment type="catalytic activity">
    <reaction evidence="6 7">
        <text>Release of N-terminal amino acids, preferentially methionine, from peptides and arylamides.</text>
        <dbReference type="EC" id="3.4.11.18"/>
    </reaction>
</comment>
<comment type="cofactor">
    <cofactor evidence="6">
        <name>Co(2+)</name>
        <dbReference type="ChEBI" id="CHEBI:48828"/>
    </cofactor>
    <cofactor evidence="6">
        <name>Zn(2+)</name>
        <dbReference type="ChEBI" id="CHEBI:29105"/>
    </cofactor>
    <cofactor evidence="6">
        <name>Mn(2+)</name>
        <dbReference type="ChEBI" id="CHEBI:29035"/>
    </cofactor>
    <cofactor evidence="6">
        <name>Fe(2+)</name>
        <dbReference type="ChEBI" id="CHEBI:29033"/>
    </cofactor>
    <text evidence="6">Binds 2 divalent metal cations per subunit. Has a high-affinity and a low affinity metal-binding site. The true nature of the physiological cofactor is under debate. The enzyme is active with cobalt, zinc, manganese or divalent iron ions. Most likely, methionine aminopeptidases function as mononuclear Fe(2+)-metalloproteases under physiological conditions, and the catalytically relevant metal-binding site has been assigned to the histidine-containing high-affinity site.</text>
</comment>
<feature type="binding site" evidence="6">
    <location>
        <position position="231"/>
    </location>
    <ligand>
        <name>a divalent metal cation</name>
        <dbReference type="ChEBI" id="CHEBI:60240"/>
        <label>2</label>
        <note>catalytic</note>
    </ligand>
</feature>
<dbReference type="KEGG" id="sti:Sthe_2636"/>
<dbReference type="Pfam" id="PF00557">
    <property type="entry name" value="Peptidase_M24"/>
    <property type="match status" value="1"/>
</dbReference>
<evidence type="ECO:0000256" key="3">
    <source>
        <dbReference type="ARBA" id="ARBA00022670"/>
    </source>
</evidence>
<sequence length="247" mass="26702">MVLKQREQIATMRAAGKIVADTLALVAEAVRPGVTTAELDEIAERYIRNAGATPAYKGYRGFPATICASVNEEVVHGIPGPRRLQEGDIISIDVGARYRGYYGDATITVPVGQIDPEAQRLLDVCRESLEIGIAQARAGQRLTDISAAIQRHVESNGFSVIRDLYGHGIGRKLHEDPLLPHYGRPGQGPVLRPGLVLTIEPMIAAGAPEWRTLDDQWTVVTLDGSLAAQFEHTVAITDNGPEILTLP</sequence>
<dbReference type="SUPFAM" id="SSF55920">
    <property type="entry name" value="Creatinase/aminopeptidase"/>
    <property type="match status" value="1"/>
</dbReference>
<feature type="binding site" evidence="6">
    <location>
        <position position="93"/>
    </location>
    <ligand>
        <name>a divalent metal cation</name>
        <dbReference type="ChEBI" id="CHEBI:60240"/>
        <label>1</label>
    </ligand>
</feature>
<dbReference type="GO" id="GO:0005829">
    <property type="term" value="C:cytosol"/>
    <property type="evidence" value="ECO:0007669"/>
    <property type="project" value="TreeGrafter"/>
</dbReference>
<dbReference type="GO" id="GO:0006508">
    <property type="term" value="P:proteolysis"/>
    <property type="evidence" value="ECO:0007669"/>
    <property type="project" value="UniProtKB-KW"/>
</dbReference>
<dbReference type="GO" id="GO:0004239">
    <property type="term" value="F:initiator methionyl aminopeptidase activity"/>
    <property type="evidence" value="ECO:0007669"/>
    <property type="project" value="UniProtKB-UniRule"/>
</dbReference>
<dbReference type="FunCoup" id="D1C8A7">
    <property type="interactions" value="377"/>
</dbReference>
<dbReference type="InterPro" id="IPR001714">
    <property type="entry name" value="Pept_M24_MAP"/>
</dbReference>
<dbReference type="RefSeq" id="WP_012873088.1">
    <property type="nucleotide sequence ID" value="NC_013524.1"/>
</dbReference>
<feature type="binding site" evidence="6">
    <location>
        <position position="76"/>
    </location>
    <ligand>
        <name>substrate</name>
    </ligand>
</feature>
<dbReference type="AlphaFoldDB" id="D1C8A7"/>
<organism evidence="9 10">
    <name type="scientific">Sphaerobacter thermophilus (strain ATCC 49802 / DSM 20745 / KCCM 41009 / NCIMB 13125 / S 6022)</name>
    <dbReference type="NCBI Taxonomy" id="479434"/>
    <lineage>
        <taxon>Bacteria</taxon>
        <taxon>Pseudomonadati</taxon>
        <taxon>Thermomicrobiota</taxon>
        <taxon>Thermomicrobia</taxon>
        <taxon>Sphaerobacterales</taxon>
        <taxon>Sphaerobacterineae</taxon>
        <taxon>Sphaerobacteraceae</taxon>
        <taxon>Sphaerobacter</taxon>
    </lineage>
</organism>
<feature type="binding site" evidence="6">
    <location>
        <position position="200"/>
    </location>
    <ligand>
        <name>a divalent metal cation</name>
        <dbReference type="ChEBI" id="CHEBI:60240"/>
        <label>2</label>
        <note>catalytic</note>
    </ligand>
</feature>
<keyword evidence="5 6" id="KW-0378">Hydrolase</keyword>
<reference evidence="10" key="1">
    <citation type="submission" date="2009-11" db="EMBL/GenBank/DDBJ databases">
        <title>The complete chromosome 2 of Sphaerobacter thermophilus DSM 20745.</title>
        <authorList>
            <person name="Lucas S."/>
            <person name="Copeland A."/>
            <person name="Lapidus A."/>
            <person name="Glavina del Rio T."/>
            <person name="Dalin E."/>
            <person name="Tice H."/>
            <person name="Bruce D."/>
            <person name="Goodwin L."/>
            <person name="Pitluck S."/>
            <person name="Kyrpides N."/>
            <person name="Mavromatis K."/>
            <person name="Ivanova N."/>
            <person name="Mikhailova N."/>
            <person name="LaButti K.M."/>
            <person name="Clum A."/>
            <person name="Sun H.I."/>
            <person name="Brettin T."/>
            <person name="Detter J.C."/>
            <person name="Han C."/>
            <person name="Larimer F."/>
            <person name="Land M."/>
            <person name="Hauser L."/>
            <person name="Markowitz V."/>
            <person name="Cheng J.F."/>
            <person name="Hugenholtz P."/>
            <person name="Woyke T."/>
            <person name="Wu D."/>
            <person name="Steenblock K."/>
            <person name="Schneider S."/>
            <person name="Pukall R."/>
            <person name="Goeker M."/>
            <person name="Klenk H.P."/>
            <person name="Eisen J.A."/>
        </authorList>
    </citation>
    <scope>NUCLEOTIDE SEQUENCE [LARGE SCALE GENOMIC DNA]</scope>
    <source>
        <strain evidence="10">ATCC 49802 / DSM 20745 / S 6022</strain>
    </source>
</reference>
<protein>
    <recommendedName>
        <fullName evidence="6 7">Methionine aminopeptidase</fullName>
        <shortName evidence="6">MAP</shortName>
        <shortName evidence="6">MetAP</shortName>
        <ecNumber evidence="6 7">3.4.11.18</ecNumber>
    </recommendedName>
    <alternativeName>
        <fullName evidence="6">Peptidase M</fullName>
    </alternativeName>
</protein>
<keyword evidence="2 6" id="KW-0031">Aminopeptidase</keyword>
<dbReference type="PANTHER" id="PTHR43330:SF27">
    <property type="entry name" value="METHIONINE AMINOPEPTIDASE"/>
    <property type="match status" value="1"/>
</dbReference>
<dbReference type="PANTHER" id="PTHR43330">
    <property type="entry name" value="METHIONINE AMINOPEPTIDASE"/>
    <property type="match status" value="1"/>
</dbReference>
<reference evidence="9 10" key="2">
    <citation type="journal article" date="2010" name="Stand. Genomic Sci.">
        <title>Complete genome sequence of Desulfohalobium retbaense type strain (HR(100)).</title>
        <authorList>
            <person name="Spring S."/>
            <person name="Nolan M."/>
            <person name="Lapidus A."/>
            <person name="Glavina Del Rio T."/>
            <person name="Copeland A."/>
            <person name="Tice H."/>
            <person name="Cheng J.F."/>
            <person name="Lucas S."/>
            <person name="Land M."/>
            <person name="Chen F."/>
            <person name="Bruce D."/>
            <person name="Goodwin L."/>
            <person name="Pitluck S."/>
            <person name="Ivanova N."/>
            <person name="Mavromatis K."/>
            <person name="Mikhailova N."/>
            <person name="Pati A."/>
            <person name="Chen A."/>
            <person name="Palaniappan K."/>
            <person name="Hauser L."/>
            <person name="Chang Y.J."/>
            <person name="Jeffries C.D."/>
            <person name="Munk C."/>
            <person name="Kiss H."/>
            <person name="Chain P."/>
            <person name="Han C."/>
            <person name="Brettin T."/>
            <person name="Detter J.C."/>
            <person name="Schuler E."/>
            <person name="Goker M."/>
            <person name="Rohde M."/>
            <person name="Bristow J."/>
            <person name="Eisen J.A."/>
            <person name="Markowitz V."/>
            <person name="Hugenholtz P."/>
            <person name="Kyrpides N.C."/>
            <person name="Klenk H.P."/>
        </authorList>
    </citation>
    <scope>NUCLEOTIDE SEQUENCE [LARGE SCALE GENOMIC DNA]</scope>
    <source>
        <strain evidence="10">ATCC 49802 / DSM 20745 / S 6022</strain>
    </source>
</reference>
<dbReference type="InterPro" id="IPR002467">
    <property type="entry name" value="Pept_M24A_MAP1"/>
</dbReference>
<feature type="binding site" evidence="6">
    <location>
        <position position="104"/>
    </location>
    <ligand>
        <name>a divalent metal cation</name>
        <dbReference type="ChEBI" id="CHEBI:60240"/>
        <label>2</label>
        <note>catalytic</note>
    </ligand>
</feature>
<dbReference type="EC" id="3.4.11.18" evidence="6 7"/>
<dbReference type="GO" id="GO:0046872">
    <property type="term" value="F:metal ion binding"/>
    <property type="evidence" value="ECO:0007669"/>
    <property type="project" value="UniProtKB-UniRule"/>
</dbReference>
<evidence type="ECO:0000256" key="1">
    <source>
        <dbReference type="ARBA" id="ARBA00002521"/>
    </source>
</evidence>
<dbReference type="HOGENOM" id="CLU_015857_0_1_0"/>
<evidence type="ECO:0000313" key="10">
    <source>
        <dbReference type="Proteomes" id="UP000002027"/>
    </source>
</evidence>
<evidence type="ECO:0000259" key="8">
    <source>
        <dbReference type="Pfam" id="PF00557"/>
    </source>
</evidence>